<dbReference type="Proteomes" id="UP001320168">
    <property type="component" value="Unassembled WGS sequence"/>
</dbReference>
<dbReference type="EMBL" id="JABFTX010000001">
    <property type="protein sequence ID" value="MCE8002410.1"/>
    <property type="molecule type" value="Genomic_DNA"/>
</dbReference>
<keyword evidence="3" id="KW-0732">Signal</keyword>
<evidence type="ECO:0000256" key="1">
    <source>
        <dbReference type="SAM" id="Coils"/>
    </source>
</evidence>
<accession>A0ABS9A1C8</accession>
<keyword evidence="5" id="KW-1185">Reference proteome</keyword>
<dbReference type="Gene3D" id="1.20.120.1490">
    <property type="match status" value="1"/>
</dbReference>
<dbReference type="InterPro" id="IPR012899">
    <property type="entry name" value="LTXXQ"/>
</dbReference>
<comment type="caution">
    <text evidence="4">The sequence shown here is derived from an EMBL/GenBank/DDBJ whole genome shotgun (WGS) entry which is preliminary data.</text>
</comment>
<organism evidence="4 5">
    <name type="scientific">Billgrantia ethanolica</name>
    <dbReference type="NCBI Taxonomy" id="2733486"/>
    <lineage>
        <taxon>Bacteria</taxon>
        <taxon>Pseudomonadati</taxon>
        <taxon>Pseudomonadota</taxon>
        <taxon>Gammaproteobacteria</taxon>
        <taxon>Oceanospirillales</taxon>
        <taxon>Halomonadaceae</taxon>
        <taxon>Billgrantia</taxon>
    </lineage>
</organism>
<dbReference type="Pfam" id="PF07813">
    <property type="entry name" value="LTXXQ"/>
    <property type="match status" value="1"/>
</dbReference>
<evidence type="ECO:0000313" key="4">
    <source>
        <dbReference type="EMBL" id="MCE8002410.1"/>
    </source>
</evidence>
<keyword evidence="1" id="KW-0175">Coiled coil</keyword>
<feature type="chain" id="PRO_5046661991" evidence="3">
    <location>
        <begin position="23"/>
        <end position="158"/>
    </location>
</feature>
<feature type="coiled-coil region" evidence="1">
    <location>
        <begin position="37"/>
        <end position="75"/>
    </location>
</feature>
<gene>
    <name evidence="4" type="ORF">HOP53_06125</name>
</gene>
<dbReference type="RefSeq" id="WP_234269190.1">
    <property type="nucleotide sequence ID" value="NZ_JABFTX010000001.1"/>
</dbReference>
<proteinExistence type="predicted"/>
<evidence type="ECO:0000313" key="5">
    <source>
        <dbReference type="Proteomes" id="UP001320168"/>
    </source>
</evidence>
<sequence>MKLTKFVATLALTLGIAGAAAAQQMQAPPQGDQVDQLDQLLDLDENQQQEIRGLLDEAESQLAPKEQEAQALQARLGEYVGPDFDENAIRQDAARLGDLTGEITAETVLLQSRIEAVFTDEQRQRLDEAIAQQQQQMQDLQGQMQQQQGGEQPAQPVQ</sequence>
<feature type="region of interest" description="Disordered" evidence="2">
    <location>
        <begin position="130"/>
        <end position="158"/>
    </location>
</feature>
<feature type="signal peptide" evidence="3">
    <location>
        <begin position="1"/>
        <end position="22"/>
    </location>
</feature>
<name>A0ABS9A1C8_9GAMM</name>
<evidence type="ECO:0000256" key="3">
    <source>
        <dbReference type="SAM" id="SignalP"/>
    </source>
</evidence>
<evidence type="ECO:0000256" key="2">
    <source>
        <dbReference type="SAM" id="MobiDB-lite"/>
    </source>
</evidence>
<protein>
    <submittedName>
        <fullName evidence="4">Periplasmic heavy metal sensor</fullName>
    </submittedName>
</protein>
<reference evidence="4 5" key="1">
    <citation type="journal article" date="2021" name="Front. Microbiol.">
        <title>Aerobic Denitrification and Heterotrophic Sulfur Oxidation in the Genus Halomonas Revealed by Six Novel Species Characterizations and Genome-Based Analysis.</title>
        <authorList>
            <person name="Wang L."/>
            <person name="Shao Z."/>
        </authorList>
    </citation>
    <scope>NUCLEOTIDE SEQUENCE [LARGE SCALE GENOMIC DNA]</scope>
    <source>
        <strain evidence="4 5">MCCC 1A11081</strain>
    </source>
</reference>